<dbReference type="EMBL" id="MT142467">
    <property type="protein sequence ID" value="QJA81712.1"/>
    <property type="molecule type" value="Genomic_DNA"/>
</dbReference>
<gene>
    <name evidence="2" type="ORF">MM415A00502_0036</name>
    <name evidence="1" type="ORF">MM415B00571_0047</name>
</gene>
<name>A0A6M3J428_9ZZZZ</name>
<accession>A0A6M3J428</accession>
<reference evidence="1" key="1">
    <citation type="submission" date="2020-03" db="EMBL/GenBank/DDBJ databases">
        <title>The deep terrestrial virosphere.</title>
        <authorList>
            <person name="Holmfeldt K."/>
            <person name="Nilsson E."/>
            <person name="Simone D."/>
            <person name="Lopez-Fernandez M."/>
            <person name="Wu X."/>
            <person name="de Brujin I."/>
            <person name="Lundin D."/>
            <person name="Andersson A."/>
            <person name="Bertilsson S."/>
            <person name="Dopson M."/>
        </authorList>
    </citation>
    <scope>NUCLEOTIDE SEQUENCE</scope>
    <source>
        <strain evidence="2">MM415A00502</strain>
        <strain evidence="1">MM415B00571</strain>
    </source>
</reference>
<evidence type="ECO:0000313" key="2">
    <source>
        <dbReference type="EMBL" id="QJA81712.1"/>
    </source>
</evidence>
<protein>
    <submittedName>
        <fullName evidence="1">Uncharacterized protein</fullName>
    </submittedName>
</protein>
<organism evidence="1">
    <name type="scientific">viral metagenome</name>
    <dbReference type="NCBI Taxonomy" id="1070528"/>
    <lineage>
        <taxon>unclassified sequences</taxon>
        <taxon>metagenomes</taxon>
        <taxon>organismal metagenomes</taxon>
    </lineage>
</organism>
<proteinExistence type="predicted"/>
<dbReference type="EMBL" id="MT141508">
    <property type="protein sequence ID" value="QJA63901.1"/>
    <property type="molecule type" value="Genomic_DNA"/>
</dbReference>
<dbReference type="AlphaFoldDB" id="A0A6M3J428"/>
<sequence>MAELWTAFIEDYGNEIHQWPLSLTLELFWYYCQDGSMGVYDFMDKKHPSRAKKPLIQRTRG</sequence>
<evidence type="ECO:0000313" key="1">
    <source>
        <dbReference type="EMBL" id="QJA63901.1"/>
    </source>
</evidence>